<dbReference type="AlphaFoldDB" id="A0A644UDW2"/>
<comment type="caution">
    <text evidence="1">The sequence shown here is derived from an EMBL/GenBank/DDBJ whole genome shotgun (WGS) entry which is preliminary data.</text>
</comment>
<dbReference type="EMBL" id="VSSQ01000104">
    <property type="protein sequence ID" value="MPL77175.1"/>
    <property type="molecule type" value="Genomic_DNA"/>
</dbReference>
<dbReference type="InterPro" id="IPR025529">
    <property type="entry name" value="DUF4416"/>
</dbReference>
<sequence>MGKNKEFGREILVMGLLSVLERPEDSDALRAALEKGFGPIRTHTPRQLFQWTDYYDSEMGLPIWRSYIEFESLVDPSLLAAIKLATNDIEEGFAVEGRRRVNLDPGLLAPGRFVLATTKDRAHRLALKDGIYAELTLIYEKGSFHALPWTYPDWASEPVRGMLAAWRKRIFSSQP</sequence>
<organism evidence="1">
    <name type="scientific">bioreactor metagenome</name>
    <dbReference type="NCBI Taxonomy" id="1076179"/>
    <lineage>
        <taxon>unclassified sequences</taxon>
        <taxon>metagenomes</taxon>
        <taxon>ecological metagenomes</taxon>
    </lineage>
</organism>
<reference evidence="1" key="1">
    <citation type="submission" date="2019-08" db="EMBL/GenBank/DDBJ databases">
        <authorList>
            <person name="Kucharzyk K."/>
            <person name="Murdoch R.W."/>
            <person name="Higgins S."/>
            <person name="Loffler F."/>
        </authorList>
    </citation>
    <scope>NUCLEOTIDE SEQUENCE</scope>
</reference>
<name>A0A644UDW2_9ZZZZ</name>
<evidence type="ECO:0008006" key="2">
    <source>
        <dbReference type="Google" id="ProtNLM"/>
    </source>
</evidence>
<proteinExistence type="predicted"/>
<gene>
    <name evidence="1" type="ORF">SDC9_23027</name>
</gene>
<accession>A0A644UDW2</accession>
<protein>
    <recommendedName>
        <fullName evidence="2">DUF4416 domain-containing protein</fullName>
    </recommendedName>
</protein>
<evidence type="ECO:0000313" key="1">
    <source>
        <dbReference type="EMBL" id="MPL77175.1"/>
    </source>
</evidence>
<dbReference type="Pfam" id="PF14385">
    <property type="entry name" value="DUF4416"/>
    <property type="match status" value="1"/>
</dbReference>